<dbReference type="CDD" id="cd10977">
    <property type="entry name" value="CE4_PuuE_SpCDA1"/>
    <property type="match status" value="1"/>
</dbReference>
<dbReference type="PANTHER" id="PTHR43123:SF1">
    <property type="entry name" value="POLYSACCHARIDE DEACETYLASE-RELATED"/>
    <property type="match status" value="1"/>
</dbReference>
<evidence type="ECO:0000256" key="4">
    <source>
        <dbReference type="ARBA" id="ARBA00032976"/>
    </source>
</evidence>
<keyword evidence="7" id="KW-1185">Reference proteome</keyword>
<dbReference type="InterPro" id="IPR017625">
    <property type="entry name" value="PuuE"/>
</dbReference>
<dbReference type="PROSITE" id="PS51677">
    <property type="entry name" value="NODB"/>
    <property type="match status" value="1"/>
</dbReference>
<dbReference type="RefSeq" id="WP_318649494.1">
    <property type="nucleotide sequence ID" value="NZ_CP137852.1"/>
</dbReference>
<reference evidence="6 7" key="1">
    <citation type="submission" date="2023-11" db="EMBL/GenBank/DDBJ databases">
        <title>Arctic aerobic anoxygenic photoheterotroph Sediminicoccus rosea KRV36 adapts its photosynthesis to long days of polar summer.</title>
        <authorList>
            <person name="Tomasch J."/>
            <person name="Kopejtka K."/>
            <person name="Bily T."/>
            <person name="Gardiner A.T."/>
            <person name="Gardian Z."/>
            <person name="Shivaramu S."/>
            <person name="Koblizek M."/>
            <person name="Engelhardt F."/>
            <person name="Kaftan D."/>
        </authorList>
    </citation>
    <scope>NUCLEOTIDE SEQUENCE [LARGE SCALE GENOMIC DNA]</scope>
    <source>
        <strain evidence="6 7">R-30</strain>
    </source>
</reference>
<organism evidence="6 7">
    <name type="scientific">Sediminicoccus rosea</name>
    <dbReference type="NCBI Taxonomy" id="1225128"/>
    <lineage>
        <taxon>Bacteria</taxon>
        <taxon>Pseudomonadati</taxon>
        <taxon>Pseudomonadota</taxon>
        <taxon>Alphaproteobacteria</taxon>
        <taxon>Acetobacterales</taxon>
        <taxon>Roseomonadaceae</taxon>
        <taxon>Sediminicoccus</taxon>
    </lineage>
</organism>
<feature type="domain" description="NodB homology" evidence="5">
    <location>
        <begin position="69"/>
        <end position="286"/>
    </location>
</feature>
<comment type="function">
    <text evidence="1">Is involved in generating a small heat-stable compound (Nod), an acylated oligomer of N-acetylglucosamine, that stimulates mitosis in various plant protoplasts.</text>
</comment>
<evidence type="ECO:0000256" key="1">
    <source>
        <dbReference type="ARBA" id="ARBA00003236"/>
    </source>
</evidence>
<gene>
    <name evidence="6" type="ORF">R9Z33_01300</name>
</gene>
<dbReference type="SUPFAM" id="SSF88713">
    <property type="entry name" value="Glycoside hydrolase/deacetylase"/>
    <property type="match status" value="1"/>
</dbReference>
<comment type="similarity">
    <text evidence="2">Belongs to the polysaccharide deacetylase family.</text>
</comment>
<evidence type="ECO:0000259" key="5">
    <source>
        <dbReference type="PROSITE" id="PS51677"/>
    </source>
</evidence>
<accession>A0ABZ0PJL9</accession>
<dbReference type="EMBL" id="CP137852">
    <property type="protein sequence ID" value="WPB85523.1"/>
    <property type="molecule type" value="Genomic_DNA"/>
</dbReference>
<dbReference type="PANTHER" id="PTHR43123">
    <property type="entry name" value="POLYSACCHARIDE DEACETYLASE-RELATED"/>
    <property type="match status" value="1"/>
</dbReference>
<dbReference type="InterPro" id="IPR002509">
    <property type="entry name" value="NODB_dom"/>
</dbReference>
<proteinExistence type="inferred from homology"/>
<evidence type="ECO:0000313" key="6">
    <source>
        <dbReference type="EMBL" id="WPB85523.1"/>
    </source>
</evidence>
<dbReference type="Proteomes" id="UP001305521">
    <property type="component" value="Chromosome"/>
</dbReference>
<evidence type="ECO:0000256" key="2">
    <source>
        <dbReference type="ARBA" id="ARBA00010973"/>
    </source>
</evidence>
<evidence type="ECO:0000313" key="7">
    <source>
        <dbReference type="Proteomes" id="UP001305521"/>
    </source>
</evidence>
<dbReference type="Pfam" id="PF01522">
    <property type="entry name" value="Polysacc_deac_1"/>
    <property type="match status" value="1"/>
</dbReference>
<sequence>MAYEAKRDFIGYGANPPDPRWPGGAKLALNFVLNVEEGSEPSVQDGEGFSETNLSEAHGRNQIPKGRDLAAETLFEYGSRVGFWRVTRMFAERGLPLTMFACAQALERNPEIAAAIRASGNDVCSHGWRWIKHFELDEATEREHIARAVASLEQTTGQRPSGWYCRYGPSVNTRRLVAEHGGFLYDSDHYGDELPFWVTIEGQGHLIVPYSMATNDAKYFGSIGNGEQWFGYIRDAFDTMLDEGRRGRPAMMSVGLHPRITGQPARAAGLRRLLDHVMAQPDVWVARREDIARHWVDTHPYPGRGLNE</sequence>
<dbReference type="InterPro" id="IPR011330">
    <property type="entry name" value="Glyco_hydro/deAcase_b/a-brl"/>
</dbReference>
<protein>
    <recommendedName>
        <fullName evidence="3">Chitooligosaccharide deacetylase</fullName>
    </recommendedName>
    <alternativeName>
        <fullName evidence="4">Nodulation protein B</fullName>
    </alternativeName>
</protein>
<name>A0ABZ0PJL9_9PROT</name>
<dbReference type="Gene3D" id="3.20.20.370">
    <property type="entry name" value="Glycoside hydrolase/deacetylase"/>
    <property type="match status" value="1"/>
</dbReference>
<evidence type="ECO:0000256" key="3">
    <source>
        <dbReference type="ARBA" id="ARBA00020071"/>
    </source>
</evidence>